<dbReference type="SUPFAM" id="SSF56784">
    <property type="entry name" value="HAD-like"/>
    <property type="match status" value="1"/>
</dbReference>
<organism evidence="1 2">
    <name type="scientific">Streptomonospora nanhaiensis</name>
    <dbReference type="NCBI Taxonomy" id="1323731"/>
    <lineage>
        <taxon>Bacteria</taxon>
        <taxon>Bacillati</taxon>
        <taxon>Actinomycetota</taxon>
        <taxon>Actinomycetes</taxon>
        <taxon>Streptosporangiales</taxon>
        <taxon>Nocardiopsidaceae</taxon>
        <taxon>Streptomonospora</taxon>
    </lineage>
</organism>
<dbReference type="Gene3D" id="3.40.50.1000">
    <property type="entry name" value="HAD superfamily/HAD-like"/>
    <property type="match status" value="1"/>
</dbReference>
<evidence type="ECO:0000313" key="1">
    <source>
        <dbReference type="EMBL" id="NYI95037.1"/>
    </source>
</evidence>
<dbReference type="GO" id="GO:0008967">
    <property type="term" value="F:phosphoglycolate phosphatase activity"/>
    <property type="evidence" value="ECO:0007669"/>
    <property type="project" value="TreeGrafter"/>
</dbReference>
<protein>
    <submittedName>
        <fullName evidence="1">Phosphoglycolate phosphatase-like HAD superfamily hydrolase</fullName>
    </submittedName>
</protein>
<evidence type="ECO:0000313" key="2">
    <source>
        <dbReference type="Proteomes" id="UP000575985"/>
    </source>
</evidence>
<reference evidence="1 2" key="1">
    <citation type="submission" date="2020-07" db="EMBL/GenBank/DDBJ databases">
        <title>Sequencing the genomes of 1000 actinobacteria strains.</title>
        <authorList>
            <person name="Klenk H.-P."/>
        </authorList>
    </citation>
    <scope>NUCLEOTIDE SEQUENCE [LARGE SCALE GENOMIC DNA]</scope>
    <source>
        <strain evidence="1 2">DSM 45927</strain>
    </source>
</reference>
<accession>A0A853BK73</accession>
<dbReference type="EMBL" id="JACCFO010000001">
    <property type="protein sequence ID" value="NYI95037.1"/>
    <property type="molecule type" value="Genomic_DNA"/>
</dbReference>
<name>A0A853BK73_9ACTN</name>
<proteinExistence type="predicted"/>
<dbReference type="InterPro" id="IPR050155">
    <property type="entry name" value="HAD-like_hydrolase_sf"/>
</dbReference>
<gene>
    <name evidence="1" type="ORF">HNR12_001314</name>
</gene>
<keyword evidence="1" id="KW-0378">Hydrolase</keyword>
<dbReference type="InterPro" id="IPR023214">
    <property type="entry name" value="HAD_sf"/>
</dbReference>
<dbReference type="AlphaFoldDB" id="A0A853BK73"/>
<comment type="caution">
    <text evidence="1">The sequence shown here is derived from an EMBL/GenBank/DDBJ whole genome shotgun (WGS) entry which is preliminary data.</text>
</comment>
<dbReference type="Pfam" id="PF13242">
    <property type="entry name" value="Hydrolase_like"/>
    <property type="match status" value="1"/>
</dbReference>
<dbReference type="RefSeq" id="WP_179766643.1">
    <property type="nucleotide sequence ID" value="NZ_JACCFO010000001.1"/>
</dbReference>
<sequence>MVENELPHLSGITHIVWDWNGTLLNDNHANLAGLNGVCAAFGRDPVELDYWRSCFRRPLIACYEDLLGRPLTGAEWARINEIYDSHYRTALPACRLADGAPEMLVDWTRAGGSQSLLSMAGHDALVPLIEERGLTGHFLRVDGRRYDTAEDSKAEHLAAHLEALGVDDPATVVLIGDIDDDGRAAAAVGANALLVASGMMSRERLAATGHPVVDSPRAAMELLRR</sequence>
<dbReference type="InterPro" id="IPR023198">
    <property type="entry name" value="PGP-like_dom2"/>
</dbReference>
<dbReference type="GO" id="GO:0005829">
    <property type="term" value="C:cytosol"/>
    <property type="evidence" value="ECO:0007669"/>
    <property type="project" value="TreeGrafter"/>
</dbReference>
<dbReference type="InterPro" id="IPR036412">
    <property type="entry name" value="HAD-like_sf"/>
</dbReference>
<dbReference type="GO" id="GO:0006281">
    <property type="term" value="P:DNA repair"/>
    <property type="evidence" value="ECO:0007669"/>
    <property type="project" value="TreeGrafter"/>
</dbReference>
<dbReference type="PANTHER" id="PTHR43434:SF1">
    <property type="entry name" value="PHOSPHOGLYCOLATE PHOSPHATASE"/>
    <property type="match status" value="1"/>
</dbReference>
<dbReference type="PANTHER" id="PTHR43434">
    <property type="entry name" value="PHOSPHOGLYCOLATE PHOSPHATASE"/>
    <property type="match status" value="1"/>
</dbReference>
<dbReference type="Proteomes" id="UP000575985">
    <property type="component" value="Unassembled WGS sequence"/>
</dbReference>
<dbReference type="Gene3D" id="1.10.150.240">
    <property type="entry name" value="Putative phosphatase, domain 2"/>
    <property type="match status" value="1"/>
</dbReference>
<keyword evidence="2" id="KW-1185">Reference proteome</keyword>